<proteinExistence type="predicted"/>
<feature type="compositionally biased region" description="Pro residues" evidence="1">
    <location>
        <begin position="160"/>
        <end position="188"/>
    </location>
</feature>
<feature type="domain" description="Alkaline phosphatase-like protein PglZ C-terminal" evidence="2">
    <location>
        <begin position="329"/>
        <end position="424"/>
    </location>
</feature>
<name>A0A2M9CPQ2_9CELL</name>
<feature type="compositionally biased region" description="Low complexity" evidence="1">
    <location>
        <begin position="21"/>
        <end position="34"/>
    </location>
</feature>
<reference evidence="3 4" key="1">
    <citation type="submission" date="2017-11" db="EMBL/GenBank/DDBJ databases">
        <title>Genomic Encyclopedia of Archaeal and Bacterial Type Strains, Phase II (KMG-II): From Individual Species to Whole Genera.</title>
        <authorList>
            <person name="Goeker M."/>
        </authorList>
    </citation>
    <scope>NUCLEOTIDE SEQUENCE [LARGE SCALE GENOMIC DNA]</scope>
    <source>
        <strain evidence="3 4">DSM 25478</strain>
    </source>
</reference>
<dbReference type="OrthoDB" id="9798761at2"/>
<keyword evidence="4" id="KW-1185">Reference proteome</keyword>
<evidence type="ECO:0000256" key="1">
    <source>
        <dbReference type="SAM" id="MobiDB-lite"/>
    </source>
</evidence>
<evidence type="ECO:0000259" key="2">
    <source>
        <dbReference type="Pfam" id="PF25863"/>
    </source>
</evidence>
<dbReference type="Pfam" id="PF25863">
    <property type="entry name" value="PglZ_C"/>
    <property type="match status" value="1"/>
</dbReference>
<comment type="caution">
    <text evidence="3">The sequence shown here is derived from an EMBL/GenBank/DDBJ whole genome shotgun (WGS) entry which is preliminary data.</text>
</comment>
<protein>
    <recommendedName>
        <fullName evidence="2">Alkaline phosphatase-like protein PglZ C-terminal domain-containing protein</fullName>
    </recommendedName>
</protein>
<organism evidence="3 4">
    <name type="scientific">Sediminihabitans luteus</name>
    <dbReference type="NCBI Taxonomy" id="1138585"/>
    <lineage>
        <taxon>Bacteria</taxon>
        <taxon>Bacillati</taxon>
        <taxon>Actinomycetota</taxon>
        <taxon>Actinomycetes</taxon>
        <taxon>Micrococcales</taxon>
        <taxon>Cellulomonadaceae</taxon>
        <taxon>Sediminihabitans</taxon>
    </lineage>
</organism>
<gene>
    <name evidence="3" type="ORF">CLV28_1346</name>
</gene>
<sequence>MKVPPSCAASWSRPLPGSGGQQLASSSSPDANSSHKGSEPEAAIERFIARAGLTRTEEIGVDGTSARRRVIAHDDRPLVGGTWYLVDFTHLDRLTYREVERALRSAPDGYQRVAAFVSDLSEDLEDHLRSRGVTVVRRADLDLPSATAAAPGMAASARPVAPPALPQAPALPPVPQVKHPPPSPPGHAPLPGARDGEPVVGAPQKSLVDLQYMCARLGVVLAEPDQGWPGHGKAVYLRGGGTAYLNPSNIDVRASSQQVALWARAGHGMVRGTQGQYLRLMLDRSRMPRAIPATVPALVDFVSAPVRPVEAPSVEAHVLSPRLGAPIPWIEQLFETALYAEQKAIAGRAAAPDKVVRDVLTVLVHRGMSGPIEAVEADAGLAPGDLRRQIPLMRRLLNLDGYDTLEFADGILELDDELLRQQFGLSRAISHEGVAR</sequence>
<feature type="region of interest" description="Disordered" evidence="1">
    <location>
        <begin position="154"/>
        <end position="200"/>
    </location>
</feature>
<dbReference type="Proteomes" id="UP000231693">
    <property type="component" value="Unassembled WGS sequence"/>
</dbReference>
<dbReference type="EMBL" id="PGFE01000002">
    <property type="protein sequence ID" value="PJJ73864.1"/>
    <property type="molecule type" value="Genomic_DNA"/>
</dbReference>
<dbReference type="InterPro" id="IPR058882">
    <property type="entry name" value="PglZ_C"/>
</dbReference>
<evidence type="ECO:0000313" key="4">
    <source>
        <dbReference type="Proteomes" id="UP000231693"/>
    </source>
</evidence>
<feature type="region of interest" description="Disordered" evidence="1">
    <location>
        <begin position="1"/>
        <end position="41"/>
    </location>
</feature>
<dbReference type="RefSeq" id="WP_157802546.1">
    <property type="nucleotide sequence ID" value="NZ_BOOX01000002.1"/>
</dbReference>
<evidence type="ECO:0000313" key="3">
    <source>
        <dbReference type="EMBL" id="PJJ73864.1"/>
    </source>
</evidence>
<dbReference type="AlphaFoldDB" id="A0A2M9CPQ2"/>
<accession>A0A2M9CPQ2</accession>